<feature type="signal peptide" evidence="2">
    <location>
        <begin position="1"/>
        <end position="18"/>
    </location>
</feature>
<dbReference type="SUPFAM" id="SSF56219">
    <property type="entry name" value="DNase I-like"/>
    <property type="match status" value="1"/>
</dbReference>
<dbReference type="InterPro" id="IPR036691">
    <property type="entry name" value="Endo/exonu/phosph_ase_sf"/>
</dbReference>
<dbReference type="Gene3D" id="3.60.10.10">
    <property type="entry name" value="Endonuclease/exonuclease/phosphatase"/>
    <property type="match status" value="1"/>
</dbReference>
<evidence type="ECO:0000313" key="5">
    <source>
        <dbReference type="Proteomes" id="UP000017837"/>
    </source>
</evidence>
<dbReference type="STRING" id="1121022.GCA_000376105_01956"/>
<reference evidence="4 5" key="1">
    <citation type="journal article" date="2014" name="Nature">
        <title>Sequential evolution of bacterial morphology by co-option of a developmental regulator.</title>
        <authorList>
            <person name="Jiang C."/>
            <person name="Brown P.J."/>
            <person name="Ducret A."/>
            <person name="Brun Y.V."/>
        </authorList>
    </citation>
    <scope>NUCLEOTIDE SEQUENCE [LARGE SCALE GENOMIC DNA]</scope>
    <source>
        <strain evidence="4 5">DSM 16100</strain>
    </source>
</reference>
<dbReference type="OrthoDB" id="3808618at2"/>
<feature type="transmembrane region" description="Helical" evidence="1">
    <location>
        <begin position="63"/>
        <end position="80"/>
    </location>
</feature>
<dbReference type="Pfam" id="PF03372">
    <property type="entry name" value="Exo_endo_phos"/>
    <property type="match status" value="1"/>
</dbReference>
<protein>
    <recommendedName>
        <fullName evidence="3">Endonuclease/exonuclease/phosphatase domain-containing protein</fullName>
    </recommendedName>
</protein>
<keyword evidence="2" id="KW-0732">Signal</keyword>
<evidence type="ECO:0000256" key="2">
    <source>
        <dbReference type="SAM" id="SignalP"/>
    </source>
</evidence>
<keyword evidence="5" id="KW-1185">Reference proteome</keyword>
<comment type="caution">
    <text evidence="4">The sequence shown here is derived from an EMBL/GenBank/DDBJ whole genome shotgun (WGS) entry which is preliminary data.</text>
</comment>
<feature type="chain" id="PRO_5004726822" description="Endonuclease/exonuclease/phosphatase domain-containing protein" evidence="2">
    <location>
        <begin position="19"/>
        <end position="314"/>
    </location>
</feature>
<feature type="transmembrane region" description="Helical" evidence="1">
    <location>
        <begin position="33"/>
        <end position="56"/>
    </location>
</feature>
<proteinExistence type="predicted"/>
<keyword evidence="1" id="KW-0812">Transmembrane</keyword>
<name>V4P746_9CAUL</name>
<dbReference type="AlphaFoldDB" id="V4P746"/>
<gene>
    <name evidence="4" type="ORF">ABENE_13460</name>
</gene>
<evidence type="ECO:0000256" key="1">
    <source>
        <dbReference type="SAM" id="Phobius"/>
    </source>
</evidence>
<keyword evidence="1" id="KW-0472">Membrane</keyword>
<dbReference type="eggNOG" id="COG3021">
    <property type="taxonomic scope" value="Bacteria"/>
</dbReference>
<accession>V4P746</accession>
<feature type="domain" description="Endonuclease/exonuclease/phosphatase" evidence="3">
    <location>
        <begin position="110"/>
        <end position="295"/>
    </location>
</feature>
<dbReference type="InterPro" id="IPR005135">
    <property type="entry name" value="Endo/exonuclease/phosphatase"/>
</dbReference>
<evidence type="ECO:0000313" key="4">
    <source>
        <dbReference type="EMBL" id="ESQ89747.1"/>
    </source>
</evidence>
<sequence length="314" mass="35148">MRLFKQLCSFLCICISLAAVVAASLCVTNSHHAYFYLLDIFTLPVLSATLVVTLAFYWARQTWAGHIGVLAVLMGLWALAPQAFITQKPADKSVPPVRLMFANLYIMNKTPEHLKIWIDKEKPDIIANVENFRITAENLTPLLKSQYPYQYRDCDAVVYSRYPIAGDRHGKTRYSFDQVDIQTPQGLLHVAIVHLCQPTPLDHTCQVSQTTRLRTDLRPEQNARTVIVGDFNSDLSAYLLQDFAREHNFRPLAAPTGTWPALLPGVFRIAIDNAFAGSGLSLQRRKVGPDNGSDHRPIVIDIYPAKLTPSSQAS</sequence>
<dbReference type="Proteomes" id="UP000017837">
    <property type="component" value="Unassembled WGS sequence"/>
</dbReference>
<dbReference type="GO" id="GO:0003824">
    <property type="term" value="F:catalytic activity"/>
    <property type="evidence" value="ECO:0007669"/>
    <property type="project" value="InterPro"/>
</dbReference>
<dbReference type="EMBL" id="AWGB01000028">
    <property type="protein sequence ID" value="ESQ89747.1"/>
    <property type="molecule type" value="Genomic_DNA"/>
</dbReference>
<dbReference type="PATRIC" id="fig|1121022.4.peg.2736"/>
<evidence type="ECO:0000259" key="3">
    <source>
        <dbReference type="Pfam" id="PF03372"/>
    </source>
</evidence>
<organism evidence="4 5">
    <name type="scientific">Asticcacaulis benevestitus DSM 16100 = ATCC BAA-896</name>
    <dbReference type="NCBI Taxonomy" id="1121022"/>
    <lineage>
        <taxon>Bacteria</taxon>
        <taxon>Pseudomonadati</taxon>
        <taxon>Pseudomonadota</taxon>
        <taxon>Alphaproteobacteria</taxon>
        <taxon>Caulobacterales</taxon>
        <taxon>Caulobacteraceae</taxon>
        <taxon>Asticcacaulis</taxon>
    </lineage>
</organism>
<dbReference type="RefSeq" id="WP_018081620.1">
    <property type="nucleotide sequence ID" value="NZ_AQWM01000006.1"/>
</dbReference>
<keyword evidence="1" id="KW-1133">Transmembrane helix</keyword>